<comment type="caution">
    <text evidence="2">The sequence shown here is derived from an EMBL/GenBank/DDBJ whole genome shotgun (WGS) entry which is preliminary data.</text>
</comment>
<accession>A0AAE0AIR2</accession>
<feature type="domain" description="Reverse transcriptase" evidence="1">
    <location>
        <begin position="1"/>
        <end position="180"/>
    </location>
</feature>
<dbReference type="Proteomes" id="UP001281410">
    <property type="component" value="Unassembled WGS sequence"/>
</dbReference>
<name>A0AAE0AIR2_9ROSI</name>
<organism evidence="2 3">
    <name type="scientific">Dipteronia sinensis</name>
    <dbReference type="NCBI Taxonomy" id="43782"/>
    <lineage>
        <taxon>Eukaryota</taxon>
        <taxon>Viridiplantae</taxon>
        <taxon>Streptophyta</taxon>
        <taxon>Embryophyta</taxon>
        <taxon>Tracheophyta</taxon>
        <taxon>Spermatophyta</taxon>
        <taxon>Magnoliopsida</taxon>
        <taxon>eudicotyledons</taxon>
        <taxon>Gunneridae</taxon>
        <taxon>Pentapetalae</taxon>
        <taxon>rosids</taxon>
        <taxon>malvids</taxon>
        <taxon>Sapindales</taxon>
        <taxon>Sapindaceae</taxon>
        <taxon>Hippocastanoideae</taxon>
        <taxon>Acereae</taxon>
        <taxon>Dipteronia</taxon>
    </lineage>
</organism>
<dbReference type="PANTHER" id="PTHR33116:SF86">
    <property type="entry name" value="REVERSE TRANSCRIPTASE DOMAIN-CONTAINING PROTEIN"/>
    <property type="match status" value="1"/>
</dbReference>
<sequence length="308" mass="34675">MSGKRCQMALKLDMSKAYDRVEWTFLKAVMEKLNFPPAWISLIMDYISSSNLAFLLNGQAVCSVTPSKGLRQGCLLSPYLFLLCVEAFSCLVSSLERGGRVLRTRSARGGPLISHLLFTDDSILFSKASSISRLHIQKILGIYERASGQQINLRKSKITFSPNVEESARQVIQHLFGINDCNSQDSYLSLPSMVGRNKRFLFNDIKERVWKKMRGWKDSFFSFFGKEVLIKAVVQAIPTYPMSIFKLPVSLCKELSAMASKFWWGSKNGNRKISWVSWEKKSAFPSAMVVWGLKTSSLQSCASGKTSV</sequence>
<evidence type="ECO:0000259" key="1">
    <source>
        <dbReference type="PROSITE" id="PS50878"/>
    </source>
</evidence>
<dbReference type="PROSITE" id="PS50878">
    <property type="entry name" value="RT_POL"/>
    <property type="match status" value="1"/>
</dbReference>
<dbReference type="SUPFAM" id="SSF56672">
    <property type="entry name" value="DNA/RNA polymerases"/>
    <property type="match status" value="1"/>
</dbReference>
<gene>
    <name evidence="2" type="ORF">Dsin_012435</name>
</gene>
<dbReference type="InterPro" id="IPR043502">
    <property type="entry name" value="DNA/RNA_pol_sf"/>
</dbReference>
<keyword evidence="3" id="KW-1185">Reference proteome</keyword>
<proteinExistence type="predicted"/>
<dbReference type="InterPro" id="IPR000477">
    <property type="entry name" value="RT_dom"/>
</dbReference>
<dbReference type="PANTHER" id="PTHR33116">
    <property type="entry name" value="REVERSE TRANSCRIPTASE ZINC-BINDING DOMAIN-CONTAINING PROTEIN-RELATED-RELATED"/>
    <property type="match status" value="1"/>
</dbReference>
<protein>
    <recommendedName>
        <fullName evidence="1">Reverse transcriptase domain-containing protein</fullName>
    </recommendedName>
</protein>
<dbReference type="EMBL" id="JANJYJ010000004">
    <property type="protein sequence ID" value="KAK3218465.1"/>
    <property type="molecule type" value="Genomic_DNA"/>
</dbReference>
<reference evidence="2" key="1">
    <citation type="journal article" date="2023" name="Plant J.">
        <title>Genome sequences and population genomics provide insights into the demographic history, inbreeding, and mutation load of two 'living fossil' tree species of Dipteronia.</title>
        <authorList>
            <person name="Feng Y."/>
            <person name="Comes H.P."/>
            <person name="Chen J."/>
            <person name="Zhu S."/>
            <person name="Lu R."/>
            <person name="Zhang X."/>
            <person name="Li P."/>
            <person name="Qiu J."/>
            <person name="Olsen K.M."/>
            <person name="Qiu Y."/>
        </authorList>
    </citation>
    <scope>NUCLEOTIDE SEQUENCE</scope>
    <source>
        <strain evidence="2">NBL</strain>
    </source>
</reference>
<evidence type="ECO:0000313" key="3">
    <source>
        <dbReference type="Proteomes" id="UP001281410"/>
    </source>
</evidence>
<evidence type="ECO:0000313" key="2">
    <source>
        <dbReference type="EMBL" id="KAK3218465.1"/>
    </source>
</evidence>
<dbReference type="Pfam" id="PF00078">
    <property type="entry name" value="RVT_1"/>
    <property type="match status" value="1"/>
</dbReference>
<dbReference type="AlphaFoldDB" id="A0AAE0AIR2"/>